<dbReference type="Pfam" id="PF00582">
    <property type="entry name" value="Usp"/>
    <property type="match status" value="2"/>
</dbReference>
<dbReference type="AlphaFoldDB" id="A0A0L1JL14"/>
<evidence type="ECO:0000313" key="5">
    <source>
        <dbReference type="EMBL" id="KNG92430.1"/>
    </source>
</evidence>
<feature type="domain" description="UspA" evidence="4">
    <location>
        <begin position="2"/>
        <end position="126"/>
    </location>
</feature>
<dbReference type="CDD" id="cd00293">
    <property type="entry name" value="USP-like"/>
    <property type="match status" value="2"/>
</dbReference>
<comment type="caution">
    <text evidence="5">The sequence shown here is derived from an EMBL/GenBank/DDBJ whole genome shotgun (WGS) entry which is preliminary data.</text>
</comment>
<dbReference type="EMBL" id="AQQZ01000009">
    <property type="protein sequence ID" value="KNG92430.1"/>
    <property type="molecule type" value="Genomic_DNA"/>
</dbReference>
<protein>
    <recommendedName>
        <fullName evidence="4">UspA domain-containing protein</fullName>
    </recommendedName>
</protein>
<name>A0A0L1JL14_9RHOB</name>
<dbReference type="PANTHER" id="PTHR46268:SF27">
    <property type="entry name" value="UNIVERSAL STRESS PROTEIN RV2623"/>
    <property type="match status" value="1"/>
</dbReference>
<evidence type="ECO:0000256" key="2">
    <source>
        <dbReference type="ARBA" id="ARBA00022741"/>
    </source>
</evidence>
<comment type="similarity">
    <text evidence="1">Belongs to the universal stress protein A family.</text>
</comment>
<dbReference type="RefSeq" id="WP_050532230.1">
    <property type="nucleotide sequence ID" value="NZ_AQQZ01000009.1"/>
</dbReference>
<dbReference type="Gene3D" id="3.40.50.12370">
    <property type="match status" value="1"/>
</dbReference>
<accession>A0A0L1JL14</accession>
<keyword evidence="3" id="KW-0067">ATP-binding</keyword>
<evidence type="ECO:0000313" key="6">
    <source>
        <dbReference type="Proteomes" id="UP000036938"/>
    </source>
</evidence>
<dbReference type="STRING" id="1317121.ATO11_17635"/>
<evidence type="ECO:0000256" key="1">
    <source>
        <dbReference type="ARBA" id="ARBA00008791"/>
    </source>
</evidence>
<gene>
    <name evidence="5" type="ORF">ATO11_17635</name>
</gene>
<sequence length="273" mass="29092">MKILAATDLSERSDRALARAFQLAGASGARLSVVHVLDEDLPDAVADPMQASTVETQTRLCDALADGQECDFACLRGDPVETLLREADTADLLVMGAHRPRKFLDMLRETTMSRIVRHTRTPVLLVTGEADGAYSRILAATDFSPASVAAMRTARRWVPGARITPVHALEIPYTGHLSRNSDTMATLEAAFRKDVAAEADAWEEALDPDPARDGVEVVTGSPLRVINEAVQRDGADLVAVGAHGRVGGGPALLGSLATDLIRTPPCDVLVARP</sequence>
<dbReference type="Proteomes" id="UP000036938">
    <property type="component" value="Unassembled WGS sequence"/>
</dbReference>
<dbReference type="SUPFAM" id="SSF52402">
    <property type="entry name" value="Adenine nucleotide alpha hydrolases-like"/>
    <property type="match status" value="2"/>
</dbReference>
<dbReference type="PRINTS" id="PR01438">
    <property type="entry name" value="UNVRSLSTRESS"/>
</dbReference>
<dbReference type="InterPro" id="IPR006016">
    <property type="entry name" value="UspA"/>
</dbReference>
<dbReference type="GO" id="GO:0005524">
    <property type="term" value="F:ATP binding"/>
    <property type="evidence" value="ECO:0007669"/>
    <property type="project" value="UniProtKB-KW"/>
</dbReference>
<dbReference type="InterPro" id="IPR006015">
    <property type="entry name" value="Universal_stress_UspA"/>
</dbReference>
<keyword evidence="6" id="KW-1185">Reference proteome</keyword>
<organism evidence="5 6">
    <name type="scientific">Pseudaestuariivita atlantica</name>
    <dbReference type="NCBI Taxonomy" id="1317121"/>
    <lineage>
        <taxon>Bacteria</taxon>
        <taxon>Pseudomonadati</taxon>
        <taxon>Pseudomonadota</taxon>
        <taxon>Alphaproteobacteria</taxon>
        <taxon>Rhodobacterales</taxon>
        <taxon>Paracoccaceae</taxon>
        <taxon>Pseudaestuariivita</taxon>
    </lineage>
</organism>
<reference evidence="5 6" key="1">
    <citation type="journal article" date="2015" name="Int. J. Syst. Evol. Microbiol.">
        <title>Aestuariivita atlantica sp. nov., isolated from deep sea sediment of the Atlantic Ocean.</title>
        <authorList>
            <person name="Li G."/>
            <person name="Lai Q."/>
            <person name="Du Y."/>
            <person name="Liu X."/>
            <person name="Sun F."/>
            <person name="Shao Z."/>
        </authorList>
    </citation>
    <scope>NUCLEOTIDE SEQUENCE [LARGE SCALE GENOMIC DNA]</scope>
    <source>
        <strain evidence="5 6">22II-S11-z3</strain>
    </source>
</reference>
<proteinExistence type="inferred from homology"/>
<dbReference type="OrthoDB" id="5564966at2"/>
<evidence type="ECO:0000259" key="4">
    <source>
        <dbReference type="Pfam" id="PF00582"/>
    </source>
</evidence>
<evidence type="ECO:0000256" key="3">
    <source>
        <dbReference type="ARBA" id="ARBA00022840"/>
    </source>
</evidence>
<feature type="domain" description="UspA" evidence="4">
    <location>
        <begin position="134"/>
        <end position="272"/>
    </location>
</feature>
<keyword evidence="2" id="KW-0547">Nucleotide-binding</keyword>
<dbReference type="PANTHER" id="PTHR46268">
    <property type="entry name" value="STRESS RESPONSE PROTEIN NHAX"/>
    <property type="match status" value="1"/>
</dbReference>